<name>A0A5R9KVK8_9BACT</name>
<keyword evidence="2" id="KW-1185">Reference proteome</keyword>
<protein>
    <submittedName>
        <fullName evidence="1">Gluconate 2-dehydrogenase subunit 3 family protein</fullName>
    </submittedName>
</protein>
<reference evidence="1 2" key="1">
    <citation type="submission" date="2019-05" db="EMBL/GenBank/DDBJ databases">
        <authorList>
            <person name="Qu J.-H."/>
        </authorList>
    </citation>
    <scope>NUCLEOTIDE SEQUENCE [LARGE SCALE GENOMIC DNA]</scope>
    <source>
        <strain evidence="1 2">T17</strain>
    </source>
</reference>
<dbReference type="EMBL" id="VCEJ01000004">
    <property type="protein sequence ID" value="TLV00302.1"/>
    <property type="molecule type" value="Genomic_DNA"/>
</dbReference>
<dbReference type="OrthoDB" id="6385145at2"/>
<gene>
    <name evidence="1" type="ORF">FEN17_12430</name>
</gene>
<dbReference type="Proteomes" id="UP000306402">
    <property type="component" value="Unassembled WGS sequence"/>
</dbReference>
<dbReference type="RefSeq" id="WP_138365682.1">
    <property type="nucleotide sequence ID" value="NZ_VCEJ01000004.1"/>
</dbReference>
<evidence type="ECO:0000313" key="2">
    <source>
        <dbReference type="Proteomes" id="UP000306402"/>
    </source>
</evidence>
<dbReference type="AlphaFoldDB" id="A0A5R9KVK8"/>
<comment type="caution">
    <text evidence="1">The sequence shown here is derived from an EMBL/GenBank/DDBJ whole genome shotgun (WGS) entry which is preliminary data.</text>
</comment>
<accession>A0A5R9KVK8</accession>
<dbReference type="Pfam" id="PF13618">
    <property type="entry name" value="Gluconate_2-dh3"/>
    <property type="match status" value="1"/>
</dbReference>
<dbReference type="InterPro" id="IPR027056">
    <property type="entry name" value="Gluconate_2DH_su3"/>
</dbReference>
<evidence type="ECO:0000313" key="1">
    <source>
        <dbReference type="EMBL" id="TLV00302.1"/>
    </source>
</evidence>
<sequence length="202" mass="22687">MNRRTAITHVAALLGGAFSAPTLLAMKRWEDRVAPENFSAELTLTENQKLIVAEVTEMIIPKTATPGAKDAGVPGFIVMMVQDCYKTPEHRSFVEGLNNLEKKQFLTMNPEQKTALLTQVEADAVEEMKAYQVQQTKMGDNEDREQMAAQAKGLPYWRLMKELTMLGYFTSEEGIKSSFVYAPVPGKLEMIKMQPNQKSFAY</sequence>
<organism evidence="1 2">
    <name type="scientific">Dyadobacter luticola</name>
    <dbReference type="NCBI Taxonomy" id="1979387"/>
    <lineage>
        <taxon>Bacteria</taxon>
        <taxon>Pseudomonadati</taxon>
        <taxon>Bacteroidota</taxon>
        <taxon>Cytophagia</taxon>
        <taxon>Cytophagales</taxon>
        <taxon>Spirosomataceae</taxon>
        <taxon>Dyadobacter</taxon>
    </lineage>
</organism>
<proteinExistence type="predicted"/>